<evidence type="ECO:0000313" key="2">
    <source>
        <dbReference type="EMBL" id="MFD1293553.1"/>
    </source>
</evidence>
<name>A0ABW3WN29_9FLAO</name>
<organism evidence="2 3">
    <name type="scientific">Lutibacter holmesii</name>
    <dbReference type="NCBI Taxonomy" id="1137985"/>
    <lineage>
        <taxon>Bacteria</taxon>
        <taxon>Pseudomonadati</taxon>
        <taxon>Bacteroidota</taxon>
        <taxon>Flavobacteriia</taxon>
        <taxon>Flavobacteriales</taxon>
        <taxon>Flavobacteriaceae</taxon>
        <taxon>Lutibacter</taxon>
    </lineage>
</organism>
<protein>
    <recommendedName>
        <fullName evidence="4">DUF4382 domain-containing protein</fullName>
    </recommendedName>
</protein>
<keyword evidence="3" id="KW-1185">Reference proteome</keyword>
<feature type="chain" id="PRO_5046558303" description="DUF4382 domain-containing protein" evidence="1">
    <location>
        <begin position="23"/>
        <end position="286"/>
    </location>
</feature>
<dbReference type="RefSeq" id="WP_386808752.1">
    <property type="nucleotide sequence ID" value="NZ_JBHTMV010000003.1"/>
</dbReference>
<evidence type="ECO:0000256" key="1">
    <source>
        <dbReference type="SAM" id="SignalP"/>
    </source>
</evidence>
<accession>A0ABW3WN29</accession>
<evidence type="ECO:0000313" key="3">
    <source>
        <dbReference type="Proteomes" id="UP001597241"/>
    </source>
</evidence>
<dbReference type="PROSITE" id="PS51257">
    <property type="entry name" value="PROKAR_LIPOPROTEIN"/>
    <property type="match status" value="1"/>
</dbReference>
<comment type="caution">
    <text evidence="2">The sequence shown here is derived from an EMBL/GenBank/DDBJ whole genome shotgun (WGS) entry which is preliminary data.</text>
</comment>
<reference evidence="3" key="1">
    <citation type="journal article" date="2019" name="Int. J. Syst. Evol. Microbiol.">
        <title>The Global Catalogue of Microorganisms (GCM) 10K type strain sequencing project: providing services to taxonomists for standard genome sequencing and annotation.</title>
        <authorList>
            <consortium name="The Broad Institute Genomics Platform"/>
            <consortium name="The Broad Institute Genome Sequencing Center for Infectious Disease"/>
            <person name="Wu L."/>
            <person name="Ma J."/>
        </authorList>
    </citation>
    <scope>NUCLEOTIDE SEQUENCE [LARGE SCALE GENOMIC DNA]</scope>
    <source>
        <strain evidence="3">CCUG 62221</strain>
    </source>
</reference>
<dbReference type="EMBL" id="JBHTMV010000003">
    <property type="protein sequence ID" value="MFD1293553.1"/>
    <property type="molecule type" value="Genomic_DNA"/>
</dbReference>
<evidence type="ECO:0008006" key="4">
    <source>
        <dbReference type="Google" id="ProtNLM"/>
    </source>
</evidence>
<proteinExistence type="predicted"/>
<dbReference type="Proteomes" id="UP001597241">
    <property type="component" value="Unassembled WGS sequence"/>
</dbReference>
<sequence>MKKILNKILIFALIFATTFSCKDPDNTVYTVTENIEYGAILRTLEIKNLNFNIFDLTSKFEVEFEEQDEEYGDLLSKVDIYVSHNNKTEGTSSSEVLAASIDASEFVLSEANKLPSTSFAITFAETLATLGLSEGDYFGGDQFVFRLELTLTDGRVFSSDDASSTLQGSYFNSPYAYTSTIICVPETPFTGVYVIDMQDSYGDGWNGASVDVTIDGTTTPYTLTSGSSGSVDVDVPDGSTELIFSFSSGDWDGEVTFQVYAPSGNLVFEGGPSPAVGPFALNLCDE</sequence>
<keyword evidence="1" id="KW-0732">Signal</keyword>
<feature type="signal peptide" evidence="1">
    <location>
        <begin position="1"/>
        <end position="22"/>
    </location>
</feature>
<gene>
    <name evidence="2" type="ORF">ACFQ5N_06875</name>
</gene>